<comment type="caution">
    <text evidence="10">The sequence shown here is derived from an EMBL/GenBank/DDBJ whole genome shotgun (WGS) entry which is preliminary data.</text>
</comment>
<keyword evidence="5 8" id="KW-0812">Transmembrane</keyword>
<evidence type="ECO:0000256" key="2">
    <source>
        <dbReference type="ARBA" id="ARBA00022475"/>
    </source>
</evidence>
<feature type="transmembrane region" description="Helical" evidence="8">
    <location>
        <begin position="114"/>
        <end position="137"/>
    </location>
</feature>
<sequence length="328" mass="37411">MLFNKITTSIKINATYIVVFLLVSYGALSYASGLHDSPTTDEAQHIAAGYINFVLHDYRINMEKPPLFRLLSAPLLMFADPIIPVTDKSWEEGAISSWDFGNAFFYLYGNDADLILMIARIPMVMLAMGLGLILYLFTKELAGEDAALIVVFLFAFSPSFLAHGKYVNTDVPAAFGFVLVVYRYWCFMKKTSRIEAVLLGISIGISVMLKQSVLLVVFWITLFISARAFFLMFHKNWREVRILVGETVCAAMVALLLIYGMYWFASYLYPESVMFQHVNSFMYRWQIVLPQNVVDLLSNRTTRPLGLFVVGVLREMRRVASYQVQYFL</sequence>
<evidence type="ECO:0000256" key="6">
    <source>
        <dbReference type="ARBA" id="ARBA00022989"/>
    </source>
</evidence>
<dbReference type="PANTHER" id="PTHR33908:SF11">
    <property type="entry name" value="MEMBRANE PROTEIN"/>
    <property type="match status" value="1"/>
</dbReference>
<name>A0A2M7TEY6_UNCKA</name>
<evidence type="ECO:0000256" key="1">
    <source>
        <dbReference type="ARBA" id="ARBA00004651"/>
    </source>
</evidence>
<dbReference type="GO" id="GO:0005886">
    <property type="term" value="C:plasma membrane"/>
    <property type="evidence" value="ECO:0007669"/>
    <property type="project" value="UniProtKB-SubCell"/>
</dbReference>
<feature type="non-terminal residue" evidence="10">
    <location>
        <position position="328"/>
    </location>
</feature>
<dbReference type="GO" id="GO:0009103">
    <property type="term" value="P:lipopolysaccharide biosynthetic process"/>
    <property type="evidence" value="ECO:0007669"/>
    <property type="project" value="UniProtKB-ARBA"/>
</dbReference>
<keyword evidence="7 8" id="KW-0472">Membrane</keyword>
<keyword evidence="2" id="KW-1003">Cell membrane</keyword>
<dbReference type="GO" id="GO:0016763">
    <property type="term" value="F:pentosyltransferase activity"/>
    <property type="evidence" value="ECO:0007669"/>
    <property type="project" value="TreeGrafter"/>
</dbReference>
<protein>
    <recommendedName>
        <fullName evidence="9">ArnT-like N-terminal domain-containing protein</fullName>
    </recommendedName>
</protein>
<dbReference type="Pfam" id="PF02366">
    <property type="entry name" value="PMT"/>
    <property type="match status" value="1"/>
</dbReference>
<dbReference type="PANTHER" id="PTHR33908">
    <property type="entry name" value="MANNOSYLTRANSFERASE YKCB-RELATED"/>
    <property type="match status" value="1"/>
</dbReference>
<evidence type="ECO:0000256" key="3">
    <source>
        <dbReference type="ARBA" id="ARBA00022676"/>
    </source>
</evidence>
<evidence type="ECO:0000256" key="5">
    <source>
        <dbReference type="ARBA" id="ARBA00022692"/>
    </source>
</evidence>
<comment type="subcellular location">
    <subcellularLocation>
        <location evidence="1">Cell membrane</location>
        <topology evidence="1">Multi-pass membrane protein</topology>
    </subcellularLocation>
</comment>
<dbReference type="GO" id="GO:0000030">
    <property type="term" value="F:mannosyltransferase activity"/>
    <property type="evidence" value="ECO:0007669"/>
    <property type="project" value="InterPro"/>
</dbReference>
<feature type="transmembrane region" description="Helical" evidence="8">
    <location>
        <begin position="240"/>
        <end position="265"/>
    </location>
</feature>
<keyword evidence="6 8" id="KW-1133">Transmembrane helix</keyword>
<dbReference type="AlphaFoldDB" id="A0A2M7TEY6"/>
<gene>
    <name evidence="10" type="ORF">COY32_06605</name>
</gene>
<evidence type="ECO:0000313" key="10">
    <source>
        <dbReference type="EMBL" id="PIZ44329.1"/>
    </source>
</evidence>
<dbReference type="EMBL" id="PFNL01000183">
    <property type="protein sequence ID" value="PIZ44329.1"/>
    <property type="molecule type" value="Genomic_DNA"/>
</dbReference>
<keyword evidence="4" id="KW-0808">Transferase</keyword>
<dbReference type="Proteomes" id="UP000228920">
    <property type="component" value="Unassembled WGS sequence"/>
</dbReference>
<organism evidence="10 11">
    <name type="scientific">candidate division WWE3 bacterium CG_4_10_14_0_2_um_filter_41_14</name>
    <dbReference type="NCBI Taxonomy" id="1975072"/>
    <lineage>
        <taxon>Bacteria</taxon>
        <taxon>Katanobacteria</taxon>
    </lineage>
</organism>
<reference evidence="11" key="1">
    <citation type="submission" date="2017-09" db="EMBL/GenBank/DDBJ databases">
        <title>Depth-based differentiation of microbial function through sediment-hosted aquifers and enrichment of novel symbionts in the deep terrestrial subsurface.</title>
        <authorList>
            <person name="Probst A.J."/>
            <person name="Ladd B."/>
            <person name="Jarett J.K."/>
            <person name="Geller-Mcgrath D.E."/>
            <person name="Sieber C.M.K."/>
            <person name="Emerson J.B."/>
            <person name="Anantharaman K."/>
            <person name="Thomas B.C."/>
            <person name="Malmstrom R."/>
            <person name="Stieglmeier M."/>
            <person name="Klingl A."/>
            <person name="Woyke T."/>
            <person name="Ryan C.M."/>
            <person name="Banfield J.F."/>
        </authorList>
    </citation>
    <scope>NUCLEOTIDE SEQUENCE [LARGE SCALE GENOMIC DNA]</scope>
</reference>
<feature type="transmembrane region" description="Helical" evidence="8">
    <location>
        <begin position="169"/>
        <end position="185"/>
    </location>
</feature>
<feature type="domain" description="ArnT-like N-terminal" evidence="9">
    <location>
        <begin position="119"/>
        <end position="276"/>
    </location>
</feature>
<dbReference type="GO" id="GO:0006493">
    <property type="term" value="P:protein O-linked glycosylation"/>
    <property type="evidence" value="ECO:0007669"/>
    <property type="project" value="InterPro"/>
</dbReference>
<evidence type="ECO:0000256" key="8">
    <source>
        <dbReference type="SAM" id="Phobius"/>
    </source>
</evidence>
<accession>A0A2M7TEY6</accession>
<feature type="transmembrane region" description="Helical" evidence="8">
    <location>
        <begin position="12"/>
        <end position="31"/>
    </location>
</feature>
<evidence type="ECO:0000256" key="4">
    <source>
        <dbReference type="ARBA" id="ARBA00022679"/>
    </source>
</evidence>
<evidence type="ECO:0000259" key="9">
    <source>
        <dbReference type="Pfam" id="PF02366"/>
    </source>
</evidence>
<keyword evidence="3" id="KW-0328">Glycosyltransferase</keyword>
<feature type="transmembrane region" description="Helical" evidence="8">
    <location>
        <begin position="146"/>
        <end position="163"/>
    </location>
</feature>
<evidence type="ECO:0000256" key="7">
    <source>
        <dbReference type="ARBA" id="ARBA00023136"/>
    </source>
</evidence>
<proteinExistence type="predicted"/>
<evidence type="ECO:0000313" key="11">
    <source>
        <dbReference type="Proteomes" id="UP000228920"/>
    </source>
</evidence>
<dbReference type="InterPro" id="IPR003342">
    <property type="entry name" value="ArnT-like_N"/>
</dbReference>
<dbReference type="InterPro" id="IPR050297">
    <property type="entry name" value="LipidA_mod_glycosyltrf_83"/>
</dbReference>